<reference evidence="1 2" key="1">
    <citation type="submission" date="2019-12" db="EMBL/GenBank/DDBJ databases">
        <title>Comparative genomics gives insights into the taxonomy of the Azoarcus-Aromatoleum group and reveals separate origins of nif in the plant-associated Azoarcus and non-plant-associated Aromatoleum sub-groups.</title>
        <authorList>
            <person name="Lafos M."/>
            <person name="Maluk M."/>
            <person name="Batista M."/>
            <person name="Junghare M."/>
            <person name="Carmona M."/>
            <person name="Faoro H."/>
            <person name="Cruz L.M."/>
            <person name="Battistoni F."/>
            <person name="De Souza E."/>
            <person name="Pedrosa F."/>
            <person name="Chen W.-M."/>
            <person name="Poole P.S."/>
            <person name="Dixon R.A."/>
            <person name="James E.K."/>
        </authorList>
    </citation>
    <scope>NUCLEOTIDE SEQUENCE [LARGE SCALE GENOMIC DNA]</scope>
    <source>
        <strain evidence="1 2">Td21</strain>
    </source>
</reference>
<evidence type="ECO:0000313" key="2">
    <source>
        <dbReference type="Proteomes" id="UP000623795"/>
    </source>
</evidence>
<dbReference type="InterPro" id="IPR003489">
    <property type="entry name" value="RHF/RaiA"/>
</dbReference>
<proteinExistence type="predicted"/>
<comment type="caution">
    <text evidence="1">The sequence shown here is derived from an EMBL/GenBank/DDBJ whole genome shotgun (WGS) entry which is preliminary data.</text>
</comment>
<name>A0ABX1Q3W5_9RHOO</name>
<organism evidence="1 2">
    <name type="scientific">Aromatoleum toluvorans</name>
    <dbReference type="NCBI Taxonomy" id="92002"/>
    <lineage>
        <taxon>Bacteria</taxon>
        <taxon>Pseudomonadati</taxon>
        <taxon>Pseudomonadota</taxon>
        <taxon>Betaproteobacteria</taxon>
        <taxon>Rhodocyclales</taxon>
        <taxon>Rhodocyclaceae</taxon>
        <taxon>Aromatoleum</taxon>
    </lineage>
</organism>
<sequence>MRIDLQCNGVETPSGLREYVSRRMKFAVGRFRDHIRWARVKVADVNGPRGGVDKRCVVQLRLRNLPDVIFAITAAEARAAVDGAADRVAQVLARRLQRQRRVVREIELMPDAVPAGA</sequence>
<protein>
    <submittedName>
        <fullName evidence="1">HPF/RaiA family ribosome-associated protein</fullName>
    </submittedName>
</protein>
<evidence type="ECO:0000313" key="1">
    <source>
        <dbReference type="EMBL" id="NMG46384.1"/>
    </source>
</evidence>
<dbReference type="RefSeq" id="WP_169258207.1">
    <property type="nucleotide sequence ID" value="NZ_WTVN01000067.1"/>
</dbReference>
<accession>A0ABX1Q3W5</accession>
<dbReference type="Pfam" id="PF02482">
    <property type="entry name" value="Ribosomal_S30AE"/>
    <property type="match status" value="1"/>
</dbReference>
<dbReference type="SUPFAM" id="SSF69754">
    <property type="entry name" value="Ribosome binding protein Y (YfiA homologue)"/>
    <property type="match status" value="1"/>
</dbReference>
<dbReference type="InterPro" id="IPR036567">
    <property type="entry name" value="RHF-like"/>
</dbReference>
<keyword evidence="2" id="KW-1185">Reference proteome</keyword>
<dbReference type="Proteomes" id="UP000623795">
    <property type="component" value="Unassembled WGS sequence"/>
</dbReference>
<gene>
    <name evidence="1" type="ORF">GPA22_21945</name>
</gene>
<dbReference type="Gene3D" id="3.30.160.100">
    <property type="entry name" value="Ribosome hibernation promotion factor-like"/>
    <property type="match status" value="1"/>
</dbReference>
<dbReference type="EMBL" id="WTVN01000067">
    <property type="protein sequence ID" value="NMG46384.1"/>
    <property type="molecule type" value="Genomic_DNA"/>
</dbReference>